<feature type="domain" description="Subtilisin-like protease fibronectin type-III" evidence="13">
    <location>
        <begin position="507"/>
        <end position="608"/>
    </location>
</feature>
<keyword evidence="6 9" id="KW-0720">Serine protease</keyword>
<feature type="domain" description="Inhibitor I9" evidence="12">
    <location>
        <begin position="10"/>
        <end position="51"/>
    </location>
</feature>
<gene>
    <name evidence="14" type="ORF">GSCOC_T00030297001</name>
</gene>
<dbReference type="InterPro" id="IPR023828">
    <property type="entry name" value="Peptidase_S8_Ser-AS"/>
</dbReference>
<dbReference type="Gramene" id="CDP09825">
    <property type="protein sequence ID" value="CDP09825"/>
    <property type="gene ID" value="GSCOC_T00030297001"/>
</dbReference>
<evidence type="ECO:0000259" key="11">
    <source>
        <dbReference type="Pfam" id="PF00082"/>
    </source>
</evidence>
<dbReference type="GO" id="GO:0005576">
    <property type="term" value="C:extracellular region"/>
    <property type="evidence" value="ECO:0007669"/>
    <property type="project" value="UniProtKB-SubCell"/>
</dbReference>
<evidence type="ECO:0000256" key="1">
    <source>
        <dbReference type="ARBA" id="ARBA00004613"/>
    </source>
</evidence>
<keyword evidence="7" id="KW-0325">Glycoprotein</keyword>
<evidence type="ECO:0000256" key="8">
    <source>
        <dbReference type="PIRSR" id="PIRSR615500-1"/>
    </source>
</evidence>
<evidence type="ECO:0000313" key="14">
    <source>
        <dbReference type="EMBL" id="CDP09825.1"/>
    </source>
</evidence>
<dbReference type="OMA" id="VYHKNGI"/>
<dbReference type="AlphaFoldDB" id="A0A068UMR6"/>
<feature type="active site" description="Charge relay system" evidence="8 9">
    <location>
        <position position="144"/>
    </location>
</feature>
<evidence type="ECO:0000256" key="4">
    <source>
        <dbReference type="ARBA" id="ARBA00022729"/>
    </source>
</evidence>
<evidence type="ECO:0000256" key="9">
    <source>
        <dbReference type="PROSITE-ProRule" id="PRU01240"/>
    </source>
</evidence>
<dbReference type="InParanoid" id="A0A068UMR6"/>
<reference evidence="15" key="1">
    <citation type="journal article" date="2014" name="Science">
        <title>The coffee genome provides insight into the convergent evolution of caffeine biosynthesis.</title>
        <authorList>
            <person name="Denoeud F."/>
            <person name="Carretero-Paulet L."/>
            <person name="Dereeper A."/>
            <person name="Droc G."/>
            <person name="Guyot R."/>
            <person name="Pietrella M."/>
            <person name="Zheng C."/>
            <person name="Alberti A."/>
            <person name="Anthony F."/>
            <person name="Aprea G."/>
            <person name="Aury J.M."/>
            <person name="Bento P."/>
            <person name="Bernard M."/>
            <person name="Bocs S."/>
            <person name="Campa C."/>
            <person name="Cenci A."/>
            <person name="Combes M.C."/>
            <person name="Crouzillat D."/>
            <person name="Da Silva C."/>
            <person name="Daddiego L."/>
            <person name="De Bellis F."/>
            <person name="Dussert S."/>
            <person name="Garsmeur O."/>
            <person name="Gayraud T."/>
            <person name="Guignon V."/>
            <person name="Jahn K."/>
            <person name="Jamilloux V."/>
            <person name="Joet T."/>
            <person name="Labadie K."/>
            <person name="Lan T."/>
            <person name="Leclercq J."/>
            <person name="Lepelley M."/>
            <person name="Leroy T."/>
            <person name="Li L.T."/>
            <person name="Librado P."/>
            <person name="Lopez L."/>
            <person name="Munoz A."/>
            <person name="Noel B."/>
            <person name="Pallavicini A."/>
            <person name="Perrotta G."/>
            <person name="Poncet V."/>
            <person name="Pot D."/>
            <person name="Priyono X."/>
            <person name="Rigoreau M."/>
            <person name="Rouard M."/>
            <person name="Rozas J."/>
            <person name="Tranchant-Dubreuil C."/>
            <person name="VanBuren R."/>
            <person name="Zhang Q."/>
            <person name="Andrade A.C."/>
            <person name="Argout X."/>
            <person name="Bertrand B."/>
            <person name="de Kochko A."/>
            <person name="Graziosi G."/>
            <person name="Henry R.J."/>
            <person name="Jayarama X."/>
            <person name="Ming R."/>
            <person name="Nagai C."/>
            <person name="Rounsley S."/>
            <person name="Sankoff D."/>
            <person name="Giuliano G."/>
            <person name="Albert V.A."/>
            <person name="Wincker P."/>
            <person name="Lashermes P."/>
        </authorList>
    </citation>
    <scope>NUCLEOTIDE SEQUENCE [LARGE SCALE GENOMIC DNA]</scope>
    <source>
        <strain evidence="15">cv. DH200-94</strain>
    </source>
</reference>
<protein>
    <recommendedName>
        <fullName evidence="16">Subtilisin-like protease fibronectin type-III domain-containing protein</fullName>
    </recommendedName>
</protein>
<evidence type="ECO:0000256" key="3">
    <source>
        <dbReference type="ARBA" id="ARBA00022670"/>
    </source>
</evidence>
<dbReference type="PANTHER" id="PTHR10795">
    <property type="entry name" value="PROPROTEIN CONVERTASE SUBTILISIN/KEXIN"/>
    <property type="match status" value="1"/>
</dbReference>
<dbReference type="Pfam" id="PF17766">
    <property type="entry name" value="fn3_6"/>
    <property type="match status" value="1"/>
</dbReference>
<dbReference type="Gene3D" id="3.30.70.80">
    <property type="entry name" value="Peptidase S8 propeptide/proteinase inhibitor I9"/>
    <property type="match status" value="1"/>
</dbReference>
<dbReference type="InterPro" id="IPR023827">
    <property type="entry name" value="Peptidase_S8_Asp-AS"/>
</dbReference>
<evidence type="ECO:0000256" key="10">
    <source>
        <dbReference type="RuleBase" id="RU003355"/>
    </source>
</evidence>
<dbReference type="PhylomeDB" id="A0A068UMR6"/>
<dbReference type="OrthoDB" id="206201at2759"/>
<comment type="similarity">
    <text evidence="2 9 10">Belongs to the peptidase S8 family.</text>
</comment>
<dbReference type="PROSITE" id="PS51892">
    <property type="entry name" value="SUBTILASE"/>
    <property type="match status" value="1"/>
</dbReference>
<dbReference type="InterPro" id="IPR034197">
    <property type="entry name" value="Peptidases_S8_3"/>
</dbReference>
<feature type="active site" description="Charge relay system" evidence="8 9">
    <location>
        <position position="81"/>
    </location>
</feature>
<dbReference type="Proteomes" id="UP000295252">
    <property type="component" value="Chromosome X"/>
</dbReference>
<keyword evidence="5 9" id="KW-0378">Hydrolase</keyword>
<dbReference type="PROSITE" id="PS00138">
    <property type="entry name" value="SUBTILASE_SER"/>
    <property type="match status" value="1"/>
</dbReference>
<proteinExistence type="inferred from homology"/>
<evidence type="ECO:0000313" key="15">
    <source>
        <dbReference type="Proteomes" id="UP000295252"/>
    </source>
</evidence>
<dbReference type="InterPro" id="IPR041469">
    <property type="entry name" value="Subtilisin-like_FN3"/>
</dbReference>
<comment type="subcellular location">
    <subcellularLocation>
        <location evidence="1">Secreted</location>
    </subcellularLocation>
</comment>
<keyword evidence="15" id="KW-1185">Reference proteome</keyword>
<evidence type="ECO:0000256" key="2">
    <source>
        <dbReference type="ARBA" id="ARBA00011073"/>
    </source>
</evidence>
<feature type="active site" description="Charge relay system" evidence="8 9">
    <location>
        <position position="394"/>
    </location>
</feature>
<sequence length="620" mass="67533">MLLISQVIQSLVHSYHRSFNGFAAKLTPEEAARVSKMEGVASVFPNRIFNLQTTRSWNFMDFGTDKFGPAQEEDVIVALLDTGIWPEHESFSDANFGPPPAKWKGTCKATNFTCNKKLIGARYYNSENIYDKSDIKSPRDRIGHGTHTSSTAAGRKIEGASYLGLAEGVARGGVPNARIAMYKVSWHEGSSETDILKASDNAIADGVDIISVSIAASDPYDYFESAIAIGSFHAMKHGHFNLKCRRKLWSSSCISLQLLTMVADVFPLQLLTFWFLLLGTIIAHSTGYDVAYNYPFPALAISAEDGVEVLDYIKNRESPVASIMVAETSFKDISAPIVASFSSRGPNPISPDILKPDITAPGMDILAACSPIAPPTPHASDTRSLMYNVISGTSMATPHASAAAAYVKAAHPDWSPAAIKSALMTTSFDVDPRKHPDLEFSYGAGHINPTRAIKQGLIFAADEEDYVKFLCKHNIDNLRQITGDNSTCKGITPGRGWDLNYPTMALYPWFAISAESYLERKGSEINAVFTRTVTNVGKPSTYHAALRLLQSSIYNATVKPSTLTFSSVGEKKSFTVRVTGPKITQQPITSGAVVWADGVHQVRMPLAVYNYRPGAPYDDA</sequence>
<dbReference type="CDD" id="cd04852">
    <property type="entry name" value="Peptidases_S8_3"/>
    <property type="match status" value="1"/>
</dbReference>
<keyword evidence="3 9" id="KW-0645">Protease</keyword>
<dbReference type="InterPro" id="IPR000209">
    <property type="entry name" value="Peptidase_S8/S53_dom"/>
</dbReference>
<dbReference type="Gene3D" id="3.40.50.200">
    <property type="entry name" value="Peptidase S8/S53 domain"/>
    <property type="match status" value="2"/>
</dbReference>
<dbReference type="InterPro" id="IPR045051">
    <property type="entry name" value="SBT"/>
</dbReference>
<evidence type="ECO:0000256" key="6">
    <source>
        <dbReference type="ARBA" id="ARBA00022825"/>
    </source>
</evidence>
<dbReference type="STRING" id="49390.A0A068UMR6"/>
<dbReference type="Pfam" id="PF00082">
    <property type="entry name" value="Peptidase_S8"/>
    <property type="match status" value="1"/>
</dbReference>
<dbReference type="InterPro" id="IPR010259">
    <property type="entry name" value="S8pro/Inhibitor_I9"/>
</dbReference>
<dbReference type="EMBL" id="HG739125">
    <property type="protein sequence ID" value="CDP09825.1"/>
    <property type="molecule type" value="Genomic_DNA"/>
</dbReference>
<evidence type="ECO:0000259" key="12">
    <source>
        <dbReference type="Pfam" id="PF05922"/>
    </source>
</evidence>
<dbReference type="GO" id="GO:0004252">
    <property type="term" value="F:serine-type endopeptidase activity"/>
    <property type="evidence" value="ECO:0007669"/>
    <property type="project" value="UniProtKB-UniRule"/>
</dbReference>
<dbReference type="InterPro" id="IPR015500">
    <property type="entry name" value="Peptidase_S8_subtilisin-rel"/>
</dbReference>
<dbReference type="SUPFAM" id="SSF52743">
    <property type="entry name" value="Subtilisin-like"/>
    <property type="match status" value="1"/>
</dbReference>
<dbReference type="Pfam" id="PF05922">
    <property type="entry name" value="Inhibitor_I9"/>
    <property type="match status" value="1"/>
</dbReference>
<feature type="domain" description="Peptidase S8/S53" evidence="11">
    <location>
        <begin position="74"/>
        <end position="445"/>
    </location>
</feature>
<evidence type="ECO:0000259" key="13">
    <source>
        <dbReference type="Pfam" id="PF17766"/>
    </source>
</evidence>
<dbReference type="PRINTS" id="PR00723">
    <property type="entry name" value="SUBTILISIN"/>
</dbReference>
<dbReference type="Gene3D" id="2.60.40.2310">
    <property type="match status" value="1"/>
</dbReference>
<name>A0A068UMR6_COFCA</name>
<keyword evidence="4" id="KW-0732">Signal</keyword>
<evidence type="ECO:0000256" key="7">
    <source>
        <dbReference type="ARBA" id="ARBA00023180"/>
    </source>
</evidence>
<dbReference type="GO" id="GO:0006508">
    <property type="term" value="P:proteolysis"/>
    <property type="evidence" value="ECO:0007669"/>
    <property type="project" value="UniProtKB-KW"/>
</dbReference>
<evidence type="ECO:0000256" key="5">
    <source>
        <dbReference type="ARBA" id="ARBA00022801"/>
    </source>
</evidence>
<accession>A0A068UMR6</accession>
<organism evidence="14 15">
    <name type="scientific">Coffea canephora</name>
    <name type="common">Robusta coffee</name>
    <dbReference type="NCBI Taxonomy" id="49390"/>
    <lineage>
        <taxon>Eukaryota</taxon>
        <taxon>Viridiplantae</taxon>
        <taxon>Streptophyta</taxon>
        <taxon>Embryophyta</taxon>
        <taxon>Tracheophyta</taxon>
        <taxon>Spermatophyta</taxon>
        <taxon>Magnoliopsida</taxon>
        <taxon>eudicotyledons</taxon>
        <taxon>Gunneridae</taxon>
        <taxon>Pentapetalae</taxon>
        <taxon>asterids</taxon>
        <taxon>lamiids</taxon>
        <taxon>Gentianales</taxon>
        <taxon>Rubiaceae</taxon>
        <taxon>Ixoroideae</taxon>
        <taxon>Gardenieae complex</taxon>
        <taxon>Bertiereae - Coffeeae clade</taxon>
        <taxon>Coffeeae</taxon>
        <taxon>Coffea</taxon>
    </lineage>
</organism>
<evidence type="ECO:0008006" key="16">
    <source>
        <dbReference type="Google" id="ProtNLM"/>
    </source>
</evidence>
<dbReference type="InterPro" id="IPR036852">
    <property type="entry name" value="Peptidase_S8/S53_dom_sf"/>
</dbReference>
<dbReference type="Gene3D" id="3.50.30.30">
    <property type="match status" value="1"/>
</dbReference>
<dbReference type="PROSITE" id="PS00136">
    <property type="entry name" value="SUBTILASE_ASP"/>
    <property type="match status" value="1"/>
</dbReference>
<dbReference type="InterPro" id="IPR037045">
    <property type="entry name" value="S8pro/Inhibitor_I9_sf"/>
</dbReference>